<keyword evidence="2" id="KW-0445">Lipid transport</keyword>
<keyword evidence="3" id="KW-0446">Lipid-binding</keyword>
<organism evidence="6 7">
    <name type="scientific">Ornithorhynchus anatinus</name>
    <name type="common">Duckbill platypus</name>
    <dbReference type="NCBI Taxonomy" id="9258"/>
    <lineage>
        <taxon>Eukaryota</taxon>
        <taxon>Metazoa</taxon>
        <taxon>Chordata</taxon>
        <taxon>Craniata</taxon>
        <taxon>Vertebrata</taxon>
        <taxon>Euteleostomi</taxon>
        <taxon>Mammalia</taxon>
        <taxon>Monotremata</taxon>
        <taxon>Ornithorhynchidae</taxon>
        <taxon>Ornithorhynchus</taxon>
    </lineage>
</organism>
<dbReference type="CTD" id="80765"/>
<dbReference type="PANTHER" id="PTHR46374">
    <property type="entry name" value="PROTEIN CBG07384"/>
    <property type="match status" value="1"/>
</dbReference>
<dbReference type="PANTHER" id="PTHR46374:SF3">
    <property type="entry name" value="STAR-RELATED LIPID TRANSFER PROTEIN 5"/>
    <property type="match status" value="1"/>
</dbReference>
<dbReference type="Ensembl" id="ENSOANT00000052667.1">
    <property type="protein sequence ID" value="ENSOANP00000051690.1"/>
    <property type="gene ID" value="ENSOANG00000042210.1"/>
</dbReference>
<dbReference type="RefSeq" id="XP_028922459.1">
    <property type="nucleotide sequence ID" value="XM_029066626.1"/>
</dbReference>
<evidence type="ECO:0000256" key="2">
    <source>
        <dbReference type="ARBA" id="ARBA00023055"/>
    </source>
</evidence>
<comment type="function">
    <text evidence="4">May be involved in the intracellular transport of sterols or other lipids. May bind cholesterol or other sterols.</text>
</comment>
<dbReference type="GeneTree" id="ENSGT00940000159159"/>
<keyword evidence="1" id="KW-0813">Transport</keyword>
<evidence type="ECO:0000256" key="4">
    <source>
        <dbReference type="ARBA" id="ARBA00024750"/>
    </source>
</evidence>
<dbReference type="AlphaFoldDB" id="A0A6I8PCU7"/>
<dbReference type="Proteomes" id="UP000002279">
    <property type="component" value="Chromosome 5"/>
</dbReference>
<reference evidence="6" key="2">
    <citation type="submission" date="2025-08" db="UniProtKB">
        <authorList>
            <consortium name="Ensembl"/>
        </authorList>
    </citation>
    <scope>IDENTIFICATION</scope>
    <source>
        <strain evidence="6">Glennie</strain>
    </source>
</reference>
<accession>A0A6I8PCU7</accession>
<dbReference type="GO" id="GO:0070508">
    <property type="term" value="P:cholesterol import"/>
    <property type="evidence" value="ECO:0000318"/>
    <property type="project" value="GO_Central"/>
</dbReference>
<evidence type="ECO:0000259" key="5">
    <source>
        <dbReference type="PROSITE" id="PS50848"/>
    </source>
</evidence>
<reference evidence="6" key="3">
    <citation type="submission" date="2025-09" db="UniProtKB">
        <authorList>
            <consortium name="Ensembl"/>
        </authorList>
    </citation>
    <scope>IDENTIFICATION</scope>
    <source>
        <strain evidence="6">Glennie</strain>
    </source>
</reference>
<sequence>MEPASAAETGRAVAEKLRLYRSDASGWRSCRSGHGLSISWRPSTEFPGNLYRGEGLVCGSPEQVWQCLKPVPNGLRTEWDANVKGFEVVQTIGEDLSICRTLTPSAAMKLISPRDFVDLVLIKKYDDGSITSNATHVDHPLCPPQPGYVRGFNHPCGCFCEPVPGDPNKTQLFSFFQTDLGGHLPQTVVDSFFPHSMAEFYRNLQKAVRQLQA</sequence>
<dbReference type="GeneID" id="100088615"/>
<dbReference type="InterPro" id="IPR043556">
    <property type="entry name" value="StARD5/6"/>
</dbReference>
<name>A0A6I8PCU7_ORNAN</name>
<evidence type="ECO:0000313" key="6">
    <source>
        <dbReference type="Ensembl" id="ENSOANP00000051690.1"/>
    </source>
</evidence>
<dbReference type="Bgee" id="ENSOANG00000042210">
    <property type="expression patterns" value="Expressed in liver and 8 other cell types or tissues"/>
</dbReference>
<dbReference type="SMART" id="SM00234">
    <property type="entry name" value="START"/>
    <property type="match status" value="1"/>
</dbReference>
<feature type="domain" description="START" evidence="5">
    <location>
        <begin position="11"/>
        <end position="213"/>
    </location>
</feature>
<evidence type="ECO:0000313" key="7">
    <source>
        <dbReference type="Proteomes" id="UP000002279"/>
    </source>
</evidence>
<dbReference type="SUPFAM" id="SSF55961">
    <property type="entry name" value="Bet v1-like"/>
    <property type="match status" value="1"/>
</dbReference>
<reference evidence="6 7" key="1">
    <citation type="journal article" date="2008" name="Nature">
        <title>Genome analysis of the platypus reveals unique signatures of evolution.</title>
        <authorList>
            <person name="Warren W.C."/>
            <person name="Hillier L.W."/>
            <person name="Marshall Graves J.A."/>
            <person name="Birney E."/>
            <person name="Ponting C.P."/>
            <person name="Grutzner F."/>
            <person name="Belov K."/>
            <person name="Miller W."/>
            <person name="Clarke L."/>
            <person name="Chinwalla A.T."/>
            <person name="Yang S.P."/>
            <person name="Heger A."/>
            <person name="Locke D.P."/>
            <person name="Miethke P."/>
            <person name="Waters P.D."/>
            <person name="Veyrunes F."/>
            <person name="Fulton L."/>
            <person name="Fulton B."/>
            <person name="Graves T."/>
            <person name="Wallis J."/>
            <person name="Puente X.S."/>
            <person name="Lopez-Otin C."/>
            <person name="Ordonez G.R."/>
            <person name="Eichler E.E."/>
            <person name="Chen L."/>
            <person name="Cheng Z."/>
            <person name="Deakin J.E."/>
            <person name="Alsop A."/>
            <person name="Thompson K."/>
            <person name="Kirby P."/>
            <person name="Papenfuss A.T."/>
            <person name="Wakefield M.J."/>
            <person name="Olender T."/>
            <person name="Lancet D."/>
            <person name="Huttley G.A."/>
            <person name="Smit A.F."/>
            <person name="Pask A."/>
            <person name="Temple-Smith P."/>
            <person name="Batzer M.A."/>
            <person name="Walker J.A."/>
            <person name="Konkel M.K."/>
            <person name="Harris R.S."/>
            <person name="Whittington C.M."/>
            <person name="Wong E.S."/>
            <person name="Gemmell N.J."/>
            <person name="Buschiazzo E."/>
            <person name="Vargas Jentzsch I.M."/>
            <person name="Merkel A."/>
            <person name="Schmitz J."/>
            <person name="Zemann A."/>
            <person name="Churakov G."/>
            <person name="Kriegs J.O."/>
            <person name="Brosius J."/>
            <person name="Murchison E.P."/>
            <person name="Sachidanandam R."/>
            <person name="Smith C."/>
            <person name="Hannon G.J."/>
            <person name="Tsend-Ayush E."/>
            <person name="McMillan D."/>
            <person name="Attenborough R."/>
            <person name="Rens W."/>
            <person name="Ferguson-Smith M."/>
            <person name="Lefevre C.M."/>
            <person name="Sharp J.A."/>
            <person name="Nicholas K.R."/>
            <person name="Ray D.A."/>
            <person name="Kube M."/>
            <person name="Reinhardt R."/>
            <person name="Pringle T.H."/>
            <person name="Taylor J."/>
            <person name="Jones R.C."/>
            <person name="Nixon B."/>
            <person name="Dacheux J.L."/>
            <person name="Niwa H."/>
            <person name="Sekita Y."/>
            <person name="Huang X."/>
            <person name="Stark A."/>
            <person name="Kheradpour P."/>
            <person name="Kellis M."/>
            <person name="Flicek P."/>
            <person name="Chen Y."/>
            <person name="Webber C."/>
            <person name="Hardison R."/>
            <person name="Nelson J."/>
            <person name="Hallsworth-Pepin K."/>
            <person name="Delehaunty K."/>
            <person name="Markovic C."/>
            <person name="Minx P."/>
            <person name="Feng Y."/>
            <person name="Kremitzki C."/>
            <person name="Mitreva M."/>
            <person name="Glasscock J."/>
            <person name="Wylie T."/>
            <person name="Wohldmann P."/>
            <person name="Thiru P."/>
            <person name="Nhan M.N."/>
            <person name="Pohl C.S."/>
            <person name="Smith S.M."/>
            <person name="Hou S."/>
            <person name="Nefedov M."/>
            <person name="de Jong P.J."/>
            <person name="Renfree M.B."/>
            <person name="Mardis E.R."/>
            <person name="Wilson R.K."/>
        </authorList>
    </citation>
    <scope>NUCLEOTIDE SEQUENCE [LARGE SCALE GENOMIC DNA]</scope>
    <source>
        <strain evidence="6 7">Glennie</strain>
    </source>
</reference>
<dbReference type="GO" id="GO:0120020">
    <property type="term" value="F:cholesterol transfer activity"/>
    <property type="evidence" value="ECO:0000318"/>
    <property type="project" value="GO_Central"/>
</dbReference>
<dbReference type="FunCoup" id="A0A6I8PCU7">
    <property type="interactions" value="387"/>
</dbReference>
<dbReference type="Pfam" id="PF01852">
    <property type="entry name" value="START"/>
    <property type="match status" value="1"/>
</dbReference>
<dbReference type="Gene3D" id="3.30.530.20">
    <property type="match status" value="1"/>
</dbReference>
<evidence type="ECO:0000256" key="3">
    <source>
        <dbReference type="ARBA" id="ARBA00023121"/>
    </source>
</evidence>
<dbReference type="InterPro" id="IPR023393">
    <property type="entry name" value="START-like_dom_sf"/>
</dbReference>
<dbReference type="PROSITE" id="PS50848">
    <property type="entry name" value="START"/>
    <property type="match status" value="1"/>
</dbReference>
<protein>
    <submittedName>
        <fullName evidence="6">StAR related lipid transfer domain containing 5</fullName>
    </submittedName>
</protein>
<dbReference type="KEGG" id="oaa:100088615"/>
<dbReference type="GO" id="GO:0015485">
    <property type="term" value="F:cholesterol binding"/>
    <property type="evidence" value="ECO:0000318"/>
    <property type="project" value="GO_Central"/>
</dbReference>
<gene>
    <name evidence="6" type="primary">STARD5</name>
</gene>
<evidence type="ECO:0000256" key="1">
    <source>
        <dbReference type="ARBA" id="ARBA00022448"/>
    </source>
</evidence>
<dbReference type="OMA" id="PQKVWEC"/>
<dbReference type="InterPro" id="IPR002913">
    <property type="entry name" value="START_lipid-bd_dom"/>
</dbReference>
<dbReference type="OrthoDB" id="196858at2759"/>
<dbReference type="InParanoid" id="A0A6I8PCU7"/>
<proteinExistence type="predicted"/>
<keyword evidence="7" id="KW-1185">Reference proteome</keyword>